<dbReference type="SUPFAM" id="SSF47413">
    <property type="entry name" value="lambda repressor-like DNA-binding domains"/>
    <property type="match status" value="1"/>
</dbReference>
<proteinExistence type="predicted"/>
<feature type="domain" description="HTH cro/C1-type" evidence="1">
    <location>
        <begin position="36"/>
        <end position="83"/>
    </location>
</feature>
<keyword evidence="3" id="KW-1185">Reference proteome</keyword>
<reference evidence="3" key="1">
    <citation type="journal article" date="2019" name="Int. J. Syst. Evol. Microbiol.">
        <title>The Global Catalogue of Microorganisms (GCM) 10K type strain sequencing project: providing services to taxonomists for standard genome sequencing and annotation.</title>
        <authorList>
            <consortium name="The Broad Institute Genomics Platform"/>
            <consortium name="The Broad Institute Genome Sequencing Center for Infectious Disease"/>
            <person name="Wu L."/>
            <person name="Ma J."/>
        </authorList>
    </citation>
    <scope>NUCLEOTIDE SEQUENCE [LARGE SCALE GENOMIC DNA]</scope>
    <source>
        <strain evidence="3">JCM 30346</strain>
    </source>
</reference>
<evidence type="ECO:0000259" key="1">
    <source>
        <dbReference type="PROSITE" id="PS50943"/>
    </source>
</evidence>
<name>A0ABW1NKB1_9ACTN</name>
<dbReference type="EMBL" id="JBHSRF010000033">
    <property type="protein sequence ID" value="MFC6083824.1"/>
    <property type="molecule type" value="Genomic_DNA"/>
</dbReference>
<dbReference type="SMART" id="SM00530">
    <property type="entry name" value="HTH_XRE"/>
    <property type="match status" value="1"/>
</dbReference>
<dbReference type="Proteomes" id="UP001596137">
    <property type="component" value="Unassembled WGS sequence"/>
</dbReference>
<evidence type="ECO:0000313" key="2">
    <source>
        <dbReference type="EMBL" id="MFC6083824.1"/>
    </source>
</evidence>
<dbReference type="InterPro" id="IPR010982">
    <property type="entry name" value="Lambda_DNA-bd_dom_sf"/>
</dbReference>
<gene>
    <name evidence="2" type="ORF">ACFP1K_21840</name>
</gene>
<comment type="caution">
    <text evidence="2">The sequence shown here is derived from an EMBL/GenBank/DDBJ whole genome shotgun (WGS) entry which is preliminary data.</text>
</comment>
<dbReference type="Pfam" id="PF17765">
    <property type="entry name" value="MLTR_LBD"/>
    <property type="match status" value="1"/>
</dbReference>
<evidence type="ECO:0000313" key="3">
    <source>
        <dbReference type="Proteomes" id="UP001596137"/>
    </source>
</evidence>
<organism evidence="2 3">
    <name type="scientific">Sphaerisporangium aureirubrum</name>
    <dbReference type="NCBI Taxonomy" id="1544736"/>
    <lineage>
        <taxon>Bacteria</taxon>
        <taxon>Bacillati</taxon>
        <taxon>Actinomycetota</taxon>
        <taxon>Actinomycetes</taxon>
        <taxon>Streptosporangiales</taxon>
        <taxon>Streptosporangiaceae</taxon>
        <taxon>Sphaerisporangium</taxon>
    </lineage>
</organism>
<accession>A0ABW1NKB1</accession>
<dbReference type="PROSITE" id="PS50943">
    <property type="entry name" value="HTH_CROC1"/>
    <property type="match status" value="1"/>
</dbReference>
<dbReference type="PANTHER" id="PTHR35010:SF2">
    <property type="entry name" value="BLL4672 PROTEIN"/>
    <property type="match status" value="1"/>
</dbReference>
<dbReference type="Gene3D" id="3.30.450.180">
    <property type="match status" value="1"/>
</dbReference>
<protein>
    <submittedName>
        <fullName evidence="2">Helix-turn-helix transcriptional regulator</fullName>
    </submittedName>
</protein>
<sequence length="291" mass="32838">MDHGAALGEFLRSRRARLSPEDTGTPPVPGRRRVPGLRREELARLAGVSVDYYTRLEQGRSHHASPVVLDALARALRLDGTERTHLWNLADARPETAGRPRYEPPQRLRPETWDLLAMLDGGGAPAVVVGRRLDILAANRPARALLFDVDLDTLPIRERNLARLLFCRPGFRERYVDWEAMATVAVATLQFDLGRHPDDPLLGDLLSDLREASPVFRRLWAARDVNERDTLRARYRHPEAGELVLTHHAMSLPSVPDQVLLVYTAEPGSPSAGTLRRIVRRYDERRSTTVR</sequence>
<dbReference type="InterPro" id="IPR001387">
    <property type="entry name" value="Cro/C1-type_HTH"/>
</dbReference>
<dbReference type="RefSeq" id="WP_380756219.1">
    <property type="nucleotide sequence ID" value="NZ_JBHSRF010000033.1"/>
</dbReference>
<dbReference type="Pfam" id="PF13560">
    <property type="entry name" value="HTH_31"/>
    <property type="match status" value="1"/>
</dbReference>
<dbReference type="Gene3D" id="1.10.260.40">
    <property type="entry name" value="lambda repressor-like DNA-binding domains"/>
    <property type="match status" value="1"/>
</dbReference>
<dbReference type="PANTHER" id="PTHR35010">
    <property type="entry name" value="BLL4672 PROTEIN-RELATED"/>
    <property type="match status" value="1"/>
</dbReference>
<dbReference type="InterPro" id="IPR041413">
    <property type="entry name" value="MLTR_LBD"/>
</dbReference>
<dbReference type="CDD" id="cd00093">
    <property type="entry name" value="HTH_XRE"/>
    <property type="match status" value="1"/>
</dbReference>